<dbReference type="AlphaFoldDB" id="A0A2V3J2S0"/>
<dbReference type="Proteomes" id="UP000247409">
    <property type="component" value="Unassembled WGS sequence"/>
</dbReference>
<evidence type="ECO:0000313" key="6">
    <source>
        <dbReference type="Proteomes" id="UP000247409"/>
    </source>
</evidence>
<organism evidence="5 6">
    <name type="scientific">Gracilariopsis chorda</name>
    <dbReference type="NCBI Taxonomy" id="448386"/>
    <lineage>
        <taxon>Eukaryota</taxon>
        <taxon>Rhodophyta</taxon>
        <taxon>Florideophyceae</taxon>
        <taxon>Rhodymeniophycidae</taxon>
        <taxon>Gracilariales</taxon>
        <taxon>Gracilariaceae</taxon>
        <taxon>Gracilariopsis</taxon>
    </lineage>
</organism>
<feature type="domain" description="PPIase cyclophilin-type" evidence="4">
    <location>
        <begin position="69"/>
        <end position="254"/>
    </location>
</feature>
<proteinExistence type="predicted"/>
<gene>
    <name evidence="5" type="ORF">BWQ96_01526</name>
</gene>
<name>A0A2V3J2S0_9FLOR</name>
<dbReference type="InterPro" id="IPR029000">
    <property type="entry name" value="Cyclophilin-like_dom_sf"/>
</dbReference>
<dbReference type="OrthoDB" id="1735926at2759"/>
<dbReference type="InterPro" id="IPR044665">
    <property type="entry name" value="E_coli_cyclophilin_A-like"/>
</dbReference>
<dbReference type="PROSITE" id="PS50072">
    <property type="entry name" value="CSA_PPIASE_2"/>
    <property type="match status" value="1"/>
</dbReference>
<comment type="caution">
    <text evidence="5">The sequence shown here is derived from an EMBL/GenBank/DDBJ whole genome shotgun (WGS) entry which is preliminary data.</text>
</comment>
<dbReference type="Pfam" id="PF00160">
    <property type="entry name" value="Pro_isomerase"/>
    <property type="match status" value="1"/>
</dbReference>
<evidence type="ECO:0000313" key="5">
    <source>
        <dbReference type="EMBL" id="PXF48674.1"/>
    </source>
</evidence>
<dbReference type="GO" id="GO:0003755">
    <property type="term" value="F:peptidyl-prolyl cis-trans isomerase activity"/>
    <property type="evidence" value="ECO:0007669"/>
    <property type="project" value="UniProtKB-KW"/>
</dbReference>
<dbReference type="PANTHER" id="PTHR43246">
    <property type="entry name" value="PEPTIDYL-PROLYL CIS-TRANS ISOMERASE CYP38, CHLOROPLASTIC"/>
    <property type="match status" value="1"/>
</dbReference>
<keyword evidence="2" id="KW-0697">Rotamase</keyword>
<evidence type="ECO:0000256" key="3">
    <source>
        <dbReference type="ARBA" id="ARBA00023235"/>
    </source>
</evidence>
<keyword evidence="3 5" id="KW-0413">Isomerase</keyword>
<dbReference type="Gene3D" id="2.40.100.10">
    <property type="entry name" value="Cyclophilin-like"/>
    <property type="match status" value="1"/>
</dbReference>
<protein>
    <recommendedName>
        <fullName evidence="1">peptidylprolyl isomerase</fullName>
        <ecNumber evidence="1">5.2.1.8</ecNumber>
    </recommendedName>
</protein>
<evidence type="ECO:0000256" key="1">
    <source>
        <dbReference type="ARBA" id="ARBA00013194"/>
    </source>
</evidence>
<dbReference type="STRING" id="448386.A0A2V3J2S0"/>
<reference evidence="5 6" key="1">
    <citation type="journal article" date="2018" name="Mol. Biol. Evol.">
        <title>Analysis of the draft genome of the red seaweed Gracilariopsis chorda provides insights into genome size evolution in Rhodophyta.</title>
        <authorList>
            <person name="Lee J."/>
            <person name="Yang E.C."/>
            <person name="Graf L."/>
            <person name="Yang J.H."/>
            <person name="Qiu H."/>
            <person name="Zel Zion U."/>
            <person name="Chan C.X."/>
            <person name="Stephens T.G."/>
            <person name="Weber A.P.M."/>
            <person name="Boo G.H."/>
            <person name="Boo S.M."/>
            <person name="Kim K.M."/>
            <person name="Shin Y."/>
            <person name="Jung M."/>
            <person name="Lee S.J."/>
            <person name="Yim H.S."/>
            <person name="Lee J.H."/>
            <person name="Bhattacharya D."/>
            <person name="Yoon H.S."/>
        </authorList>
    </citation>
    <scope>NUCLEOTIDE SEQUENCE [LARGE SCALE GENOMIC DNA]</scope>
    <source>
        <strain evidence="5 6">SKKU-2015</strain>
        <tissue evidence="5">Whole body</tissue>
    </source>
</reference>
<dbReference type="EC" id="5.2.1.8" evidence="1"/>
<sequence length="254" mass="27861">MPAVEAAVSDKNADKLIKSAKEALSYVGNIEELMVSEFPFKIPEEYSSLPRLMGRATVELVVKKAEDEPFDIEGTIYKEGKMTLVLDGYSAPLSAGTFLDLVNKGFYNETSIIRSDGFVIQTGKPPKGEGYVDEASGKLRQVPLEVFARGDKEPTYGVTLEDDGRGAVGTVLPFTSYGTLALAREEFEPNTASSQFFWFLFEPDLTPAGRNLMDGSWAVFGYTTKGEKFLKGLQKGDRIVSVKIVDGLENLKKV</sequence>
<keyword evidence="6" id="KW-1185">Reference proteome</keyword>
<dbReference type="SUPFAM" id="SSF50891">
    <property type="entry name" value="Cyclophilin-like"/>
    <property type="match status" value="1"/>
</dbReference>
<dbReference type="EMBL" id="NBIV01000012">
    <property type="protein sequence ID" value="PXF48674.1"/>
    <property type="molecule type" value="Genomic_DNA"/>
</dbReference>
<evidence type="ECO:0000259" key="4">
    <source>
        <dbReference type="PROSITE" id="PS50072"/>
    </source>
</evidence>
<accession>A0A2V3J2S0</accession>
<dbReference type="InterPro" id="IPR002130">
    <property type="entry name" value="Cyclophilin-type_PPIase_dom"/>
</dbReference>
<evidence type="ECO:0000256" key="2">
    <source>
        <dbReference type="ARBA" id="ARBA00023110"/>
    </source>
</evidence>